<dbReference type="Pfam" id="PF00801">
    <property type="entry name" value="PKD"/>
    <property type="match status" value="10"/>
</dbReference>
<feature type="transmembrane region" description="Helical" evidence="13">
    <location>
        <begin position="3297"/>
        <end position="3316"/>
    </location>
</feature>
<dbReference type="SUPFAM" id="SSF56436">
    <property type="entry name" value="C-type lectin-like"/>
    <property type="match status" value="1"/>
</dbReference>
<keyword evidence="7 13" id="KW-1133">Transmembrane helix</keyword>
<feature type="domain" description="PKD" evidence="16">
    <location>
        <begin position="894"/>
        <end position="969"/>
    </location>
</feature>
<dbReference type="InterPro" id="IPR035986">
    <property type="entry name" value="PKD_dom_sf"/>
</dbReference>
<gene>
    <name evidence="19" type="ORF">H4Q32_004753</name>
</gene>
<dbReference type="InterPro" id="IPR022409">
    <property type="entry name" value="PKD/Chitinase_dom"/>
</dbReference>
<dbReference type="PROSITE" id="PS50041">
    <property type="entry name" value="C_TYPE_LECTIN_2"/>
    <property type="match status" value="1"/>
</dbReference>
<feature type="region of interest" description="Disordered" evidence="12">
    <location>
        <begin position="3962"/>
        <end position="4209"/>
    </location>
</feature>
<evidence type="ECO:0000259" key="16">
    <source>
        <dbReference type="PROSITE" id="PS50093"/>
    </source>
</evidence>
<evidence type="ECO:0000256" key="5">
    <source>
        <dbReference type="ARBA" id="ARBA00022692"/>
    </source>
</evidence>
<dbReference type="InterPro" id="IPR013122">
    <property type="entry name" value="PKD1_2_channel"/>
</dbReference>
<feature type="compositionally biased region" description="Basic residues" evidence="12">
    <location>
        <begin position="4181"/>
        <end position="4195"/>
    </location>
</feature>
<feature type="transmembrane region" description="Helical" evidence="13">
    <location>
        <begin position="2709"/>
        <end position="2729"/>
    </location>
</feature>
<feature type="compositionally biased region" description="Basic residues" evidence="12">
    <location>
        <begin position="3962"/>
        <end position="3972"/>
    </location>
</feature>
<dbReference type="InterPro" id="IPR000601">
    <property type="entry name" value="PKD_dom"/>
</dbReference>
<dbReference type="CDD" id="cd00146">
    <property type="entry name" value="PKD"/>
    <property type="match status" value="10"/>
</dbReference>
<keyword evidence="14" id="KW-0732">Signal</keyword>
<feature type="compositionally biased region" description="Pro residues" evidence="12">
    <location>
        <begin position="3860"/>
        <end position="3869"/>
    </location>
</feature>
<reference evidence="19 20" key="1">
    <citation type="submission" date="2022-01" db="EMBL/GenBank/DDBJ databases">
        <title>A high-quality chromosome-level genome assembly of rohu carp, Labeo rohita.</title>
        <authorList>
            <person name="Arick M.A. II"/>
            <person name="Hsu C.-Y."/>
            <person name="Magbanua Z."/>
            <person name="Pechanova O."/>
            <person name="Grover C."/>
            <person name="Miller E."/>
            <person name="Thrash A."/>
            <person name="Ezzel L."/>
            <person name="Alam S."/>
            <person name="Benzie J."/>
            <person name="Hamilton M."/>
            <person name="Karsi A."/>
            <person name="Lawrence M.L."/>
            <person name="Peterson D.G."/>
        </authorList>
    </citation>
    <scope>NUCLEOTIDE SEQUENCE [LARGE SCALE GENOMIC DNA]</scope>
    <source>
        <strain evidence="20">BAU-BD-2019</strain>
        <tissue evidence="19">Blood</tissue>
    </source>
</reference>
<feature type="domain" description="PKD" evidence="16">
    <location>
        <begin position="1679"/>
        <end position="1734"/>
    </location>
</feature>
<dbReference type="PROSITE" id="PS50093">
    <property type="entry name" value="PKD"/>
    <property type="match status" value="8"/>
</dbReference>
<dbReference type="InterPro" id="IPR006228">
    <property type="entry name" value="Polycystin_cat"/>
</dbReference>
<dbReference type="Pfam" id="PF08016">
    <property type="entry name" value="PKD_channel"/>
    <property type="match status" value="1"/>
</dbReference>
<feature type="compositionally biased region" description="Low complexity" evidence="12">
    <location>
        <begin position="4123"/>
        <end position="4149"/>
    </location>
</feature>
<dbReference type="Pfam" id="PF00059">
    <property type="entry name" value="Lectin_C"/>
    <property type="match status" value="1"/>
</dbReference>
<comment type="caution">
    <text evidence="19">The sequence shown here is derived from an EMBL/GenBank/DDBJ whole genome shotgun (WGS) entry which is preliminary data.</text>
</comment>
<evidence type="ECO:0000256" key="6">
    <source>
        <dbReference type="ARBA" id="ARBA00022737"/>
    </source>
</evidence>
<keyword evidence="6" id="KW-0677">Repeat</keyword>
<feature type="region of interest" description="Disordered" evidence="12">
    <location>
        <begin position="3858"/>
        <end position="3887"/>
    </location>
</feature>
<dbReference type="InterPro" id="IPR013783">
    <property type="entry name" value="Ig-like_fold"/>
</dbReference>
<dbReference type="InterPro" id="IPR014010">
    <property type="entry name" value="REJ_dom"/>
</dbReference>
<feature type="transmembrane region" description="Helical" evidence="13">
    <location>
        <begin position="3210"/>
        <end position="3230"/>
    </location>
</feature>
<feature type="transmembrane region" description="Helical" evidence="13">
    <location>
        <begin position="2955"/>
        <end position="2977"/>
    </location>
</feature>
<organism evidence="19 20">
    <name type="scientific">Labeo rohita</name>
    <name type="common">Indian major carp</name>
    <name type="synonym">Cyprinus rohita</name>
    <dbReference type="NCBI Taxonomy" id="84645"/>
    <lineage>
        <taxon>Eukaryota</taxon>
        <taxon>Metazoa</taxon>
        <taxon>Chordata</taxon>
        <taxon>Craniata</taxon>
        <taxon>Vertebrata</taxon>
        <taxon>Euteleostomi</taxon>
        <taxon>Actinopterygii</taxon>
        <taxon>Neopterygii</taxon>
        <taxon>Teleostei</taxon>
        <taxon>Ostariophysi</taxon>
        <taxon>Cypriniformes</taxon>
        <taxon>Cyprinidae</taxon>
        <taxon>Labeoninae</taxon>
        <taxon>Labeonini</taxon>
        <taxon>Labeo</taxon>
    </lineage>
</organism>
<evidence type="ECO:0000256" key="11">
    <source>
        <dbReference type="PROSITE-ProRule" id="PRU00152"/>
    </source>
</evidence>
<dbReference type="InterPro" id="IPR016186">
    <property type="entry name" value="C-type_lectin-like/link_sf"/>
</dbReference>
<evidence type="ECO:0000256" key="3">
    <source>
        <dbReference type="ARBA" id="ARBA00007200"/>
    </source>
</evidence>
<evidence type="ECO:0000256" key="4">
    <source>
        <dbReference type="ARBA" id="ARBA00022475"/>
    </source>
</evidence>
<feature type="compositionally biased region" description="Basic residues" evidence="12">
    <location>
        <begin position="4012"/>
        <end position="4021"/>
    </location>
</feature>
<comment type="similarity">
    <text evidence="3">Belongs to the polycystin family.</text>
</comment>
<feature type="compositionally biased region" description="Polar residues" evidence="12">
    <location>
        <begin position="4025"/>
        <end position="4040"/>
    </location>
</feature>
<dbReference type="SMART" id="SM00303">
    <property type="entry name" value="GPS"/>
    <property type="match status" value="1"/>
</dbReference>
<feature type="transmembrane region" description="Helical" evidence="13">
    <location>
        <begin position="3606"/>
        <end position="3630"/>
    </location>
</feature>
<keyword evidence="5 13" id="KW-0812">Transmembrane</keyword>
<dbReference type="NCBIfam" id="TIGR00864">
    <property type="entry name" value="PCC"/>
    <property type="match status" value="1"/>
</dbReference>
<dbReference type="SUPFAM" id="SSF49723">
    <property type="entry name" value="Lipase/lipooxygenase domain (PLAT/LH2 domain)"/>
    <property type="match status" value="1"/>
</dbReference>
<feature type="compositionally biased region" description="Basic and acidic residues" evidence="12">
    <location>
        <begin position="4065"/>
        <end position="4074"/>
    </location>
</feature>
<dbReference type="SMART" id="SM00308">
    <property type="entry name" value="LH2"/>
    <property type="match status" value="1"/>
</dbReference>
<feature type="domain" description="REJ" evidence="18">
    <location>
        <begin position="1737"/>
        <end position="2460"/>
    </location>
</feature>
<dbReference type="PROSITE" id="PS50095">
    <property type="entry name" value="PLAT"/>
    <property type="match status" value="1"/>
</dbReference>
<dbReference type="SUPFAM" id="SSF49299">
    <property type="entry name" value="PKD domain"/>
    <property type="match status" value="11"/>
</dbReference>
<evidence type="ECO:0000256" key="2">
    <source>
        <dbReference type="ARBA" id="ARBA00004651"/>
    </source>
</evidence>
<feature type="transmembrane region" description="Helical" evidence="13">
    <location>
        <begin position="2915"/>
        <end position="2935"/>
    </location>
</feature>
<feature type="domain" description="PKD" evidence="16">
    <location>
        <begin position="642"/>
        <end position="715"/>
    </location>
</feature>
<evidence type="ECO:0000256" key="1">
    <source>
        <dbReference type="ARBA" id="ARBA00004138"/>
    </source>
</evidence>
<proteinExistence type="inferred from homology"/>
<evidence type="ECO:0000256" key="8">
    <source>
        <dbReference type="ARBA" id="ARBA00023069"/>
    </source>
</evidence>
<feature type="domain" description="PKD" evidence="16">
    <location>
        <begin position="732"/>
        <end position="801"/>
    </location>
</feature>
<dbReference type="InterPro" id="IPR036392">
    <property type="entry name" value="PLAT/LH2_dom_sf"/>
</dbReference>
<feature type="domain" description="PKD" evidence="16">
    <location>
        <begin position="822"/>
        <end position="879"/>
    </location>
</feature>
<evidence type="ECO:0000259" key="18">
    <source>
        <dbReference type="PROSITE" id="PS51111"/>
    </source>
</evidence>
<evidence type="ECO:0000259" key="17">
    <source>
        <dbReference type="PROSITE" id="PS50095"/>
    </source>
</evidence>
<feature type="signal peptide" evidence="14">
    <location>
        <begin position="1"/>
        <end position="19"/>
    </location>
</feature>
<dbReference type="InterPro" id="IPR016187">
    <property type="entry name" value="CTDL_fold"/>
</dbReference>
<dbReference type="Proteomes" id="UP000830375">
    <property type="component" value="Unassembled WGS sequence"/>
</dbReference>
<comment type="caution">
    <text evidence="11">Lacks conserved residue(s) required for the propagation of feature annotation.</text>
</comment>
<feature type="compositionally biased region" description="Polar residues" evidence="12">
    <location>
        <begin position="4049"/>
        <end position="4058"/>
    </location>
</feature>
<keyword evidence="4" id="KW-1003">Cell membrane</keyword>
<dbReference type="SMART" id="SM00089">
    <property type="entry name" value="PKD"/>
    <property type="match status" value="14"/>
</dbReference>
<dbReference type="PRINTS" id="PR00500">
    <property type="entry name" value="POLYCYSTIN1"/>
</dbReference>
<feature type="compositionally biased region" description="Polar residues" evidence="12">
    <location>
        <begin position="3989"/>
        <end position="4009"/>
    </location>
</feature>
<sequence length="4209" mass="466174">MELMFTLGLCVLIISQSRKSTFYDSAEHVNCKSWERGVWLGLSDQYSPRVLQWVDGSEVRTGEEGTRDRATLQPGKVCVSLDSTGQPSSHPCTAKRAFACQFTRQVRVPDAGVYTVGSAVFHTHSPLSSPTATHASVLNTPARSVELLLFPGLSFLSAGRLSSLELITQSLSANTQLRFQVYRPHCQRFTHKLLPGCGDLCAPITVCQAPDEWINDTSVPPADTPCPAGRQYCPYAERCLPLASPCHPGTCVNCSGVSPLPAGTQYPDYRLVGEVLISLPAGPPSNILVQEDIEDLLVSPGDFIALQHDAGPSGLLQCSSDPSSPWKQSVLIQNRSYWWDVNETLQADAEGGWEEGVVCQVRVLYVGENSTALQGPFLRSGLPQPGDYSLEVTSSDEDFPVTASCPIHVIPPLGPTVIYPTNHNGTVYFLPNQTWILITVRSQHDAVIGWQGSNTTVPFHAVCPENLMAKVAECRQPNPNNDTMFAWFDLQLGSTPGQTSMLLLVQSNVTKASLQIQTRVQEPLWGLVIKPHPAHRVLMESVVSYVASVEGGTDPSFKWTVDDKPYFTYYNSMLNIIYQNAAVYKLTVTAMNQVSVLTEHFNVTVDRMNQMTDPTVHGVPKIVQQGLPLNLSASVQIDVAVDVTFWWLFGDGGNRTRQFKPPYDNPSRNQVVIHDDVEYVYAQPGEYTLLLSASNRYENKTCKVDVYVFSILTSVRIEIDPPLLHAEKPADFEAHPLPSPYGIIYTWNFGDNSSIQQGRERRVPHAYAHSGFYNICVNVNNTISSTDTCLDVIVYEDVKGLEVMSSAPTERNTPTTVTASLEAGNNVTWCFDMGDGMVQTGMEPKVEYTYRKDGNYTVNVTATNAVSSQWVTIPVEVFVLQVLSLEPSGCIQENREARFYAFVSGNASGHQYVWSFGDGSPNETQYGTPMITHLYVKSGEYHLSLLISSEANKANFYTRICVQPELTTVSLFPLRKHIKLGEESRFTVAAFPEFNYTYVWDFGGLDSRGPVRGGKEMVFTFRSPGEYLVTVTALNNISRINNSVSVVVQQSVGFLLISHNGDKENNLSLHQEYAFKASSDSENAVYIWDFGDGTRLNGTSVSHAYNSSGRFNISVTGKNEVSETKNEIFVVVLAPITGLSVNASLVNVPLNASVHFEAHLDQGDAVRYSWILCDRCTSIQGTHTMFYTFRSVGTFNVIVIAENDIGTVQASISIFVQRELEGLQIVADELIKGCCFATNRVLHLQASLKEGTNMTFSWNLLREHENHDSNLTGKTIDLNFSTPGPCDVLLKATNLLGQLAVNKTIEFLDPVRELVLGISPNPAAVNSMINMTVSASFGTDLHYRWWADGELLTSDMSSVTHRFGSASLKLVKVEVSNKVSSETVSKLISIQEPITGLTFVATNATEYFVASGDNVTLRGETQIGSNISWMWLLPDNTKSNQRTTSYIFTKPGMFTVTLNATNDISRDTYSRDFTVQDRIQGLELKASKQIAAVGENVEFTISVLSGTSVNFILSISGDATVVLNNQTYIHQFTSVAKYYVNLTAHNQVSSERRTLHIEVMEPVTKLTIQDCCDAAIPVGVPRTYIASTPTREPLTILWTFDLHHGLKISRVGKSVTYAPEQPGNLTIFLRAFNSLNGLNVTKVIRVQNSIRSATLNADPSNTFINKTVSFHVAITPISTPATYQWDFGDGTSAAVTTTPSLSHIYTLPNQYVVRVNVSNLVSWVTAQVYVNISVLRCDEPEVQIIQAPRLVIWRYQPALVEANVNLKGCGLYGVGYLWEILTSPRCQYDDKKGPPPSKVRLPSGVKVQKLQLSVPKMSISAGNYTLVFSLSYKGVPLRKAACIQLSVMSKKLVPIIEGGTYRVWSKTQDLHLNGEKSYDPNLDPDNQSLLNYHWECVSTSKGPAHCSTLHFGLGPSDPVLGISGSELEVDVEYTFRLTVSKEGMTPESTNQTVWVQSGLIPMVSLECVSCKAQSRYEISQSSYVYLAGTCINCQSSHRGRWTAMTGGNETLVLDLNTTTTGSDSMNLVLRQGILRDGNSYIFSLHVTDDSMDREGVAYIELHPNLPPAGGTCSLWADGDGPQVRTLLERVHFNCSGYTDMDETESPLVYSLLALRCSGLYCEEFCVYKGTSPEHAAFLPPGFSSAQYQVNAIVMVEDHQGATVMARNKTMEVVLPAVPNGFSSLPHWLSNLTNSILRELLLQEDSQRVRELSLALITVLNEYEQGFSRRRERVSKAERQYRVSVRGNITRALTSLDLNTVSDIQQTSAALAQCTAVSREFVCEECQNSTLDKLESMLKILKNDTKQGTVTPTEIADNILNIMGDLIHQVSQAASSPPPEAEEGGGLSQQPPLVLEEQQHHPLRVAAKAYTLSSVLMRILMLGRVLNEEPLILRGAEIAAAGKRADPQSLLCYGESDTPECQRFSIPRAFNSSLGRAAGGALAPNSEDGIVQLLFQVEPNPFPFNYIANYTVSTEVASMEFRTVNGTQIPISDLDDSHAITVAVNNGSVAGLDANRLEAILPPAGAENISHCGSIIVRVSTRNSNRQAGIYVQLNFTVLDDAPEKWELDPVITAYLHTSEWPNEYNSTDRKRIALNMTRGRDLDHRLYTFFLSPKSYDTTRDHFINVSTGCGADDPDLIRLEVAVFTSLCQYFSESAKQWRTDGMDPLPETSVGRAVCRTHHLTAFAASLFVPPDAVSFIIPELPVTRSLVVVLVCVVGLLCYAVAGAIMRKLDQMDLRRASVVPLCGKDGLYKYEIQVKTGWAYGAGTTAHVGISLHGSESRSGHRHLDSVGAFARNSLDIFHIASDTSLGSVLKIRVWHDNKGLSPAWLLQYVLVKDLQTGSNYFFLVEEWLSVDNEKTDGRVEIEVEASEEAELRDRPRMLSWELQRAVCESHVWLSLWERPPRSPFTRLQRLTCCSLLMHLCMLANAVWYGTVAYGNSSTPVSALVSVNAETLWAGLVSCLLVYPVYLLVFCLFRLSRSKVSVEQLPPQVDQESLEIDDFLDNSMTGSSFLMLNGIPGETYSEETNIDLPTPSTKSLQRWSIPDCDWPDVLTDQSVEMGPVFPPRLKRGQGSRHLGVDIPFSPDEEDTICDNRNKYFSSSDEDLIKRILADGQLLSQTDSDMGDLSSIFGDKTEVILLQKMNEPVPCATFRRDPPKTAFTSRTVVADVCKPRPFPPLCGLAALWASWVGLILSSSLSMWLGRSFSEGVALMWLISCIVSFLSSFLILEPLKVLLEGVYFSLIVGRLRAEEQDVLVDCPRVERVVQRIPRVRPPQGFALSQAREEARKVRLLHTMLKGFLLYMLFLLVVLLLNYSDSAKDAHRLRLHTQLQDHFLTEHFNNISRILRTAESCVTVFHSLSKLSSFSSSPICRVRLQACRPDRSEYMCVDVSDRGRREDVWAWLSDSLLPRLLDGPNLMEKTGSLLIGRPRLRQMRAQPDCPITGYFPAASWFGCAPPKWAESASGLVQNWSISTAESSGVWHWGQVSVYGSAGFVQDLSRTVQDSRALIKQLHTHQWLDPLTRALFVEFPLYNINTDLLAVFTFLLEFPVSERAQLSLDLKTCSLHTLSHGMDLPLFLTLVLLVFVIYFAVREGAVVCKQGRGYFLRLWNAASVCSLLLAICVASLHLSRTVLAVHQWGSFLQQRDAFTDFFPLAQQNQVLTQLSATLLFLLVLKASHQLRFMREWGVFGRTLRRSFWELLTVAVTLLVFLLAYAHTGHLLFSSVMEGYGTVSSTCLKLLGSYGRGLLSWRPDSGFSPCSASCFIFHISFTLLRLVLLWLLISALLRNYRRARAELYRPAVDLQDYEMVELFLRRLKMWMGLSRAKEFRHKVRFEGMELPPSRSSSTSDCKSLCLPPLDTPEAPPTPDSVDGGSEASWRPTSSSPCSLAEAPGLGLGLTLGLGVIVGGQGWKDRAETEATLRRILPAFDALLLQLDRVTYATEELYRTECRLERLLRKSRGGGRGVRRHRSLESAGQKRHRYKGTDRSTQVSESSKYPSRTEISASERNLHKRDRRSRKSDKFSQITSALPTSTNKVDSSPHRTDSLQKIQETPSSVVADVGMTEKDPRKVDSGPLKASAPEGDSSPPRGQKADKASHKVKGTFNKVDPNFQRDSEVAGCASRPVPTSVPAPASASSTAPVSAITTPVPIPRTHEWIPSTENLPSSVFRHPAHTTTNPIRKRKHKPPPLKNKVHPNTDRPISGHPKP</sequence>
<dbReference type="PROSITE" id="PS51111">
    <property type="entry name" value="REJ"/>
    <property type="match status" value="1"/>
</dbReference>
<accession>A0ABQ8MZ55</accession>
<dbReference type="InterPro" id="IPR000203">
    <property type="entry name" value="GPS"/>
</dbReference>
<dbReference type="InterPro" id="IPR001304">
    <property type="entry name" value="C-type_lectin-like"/>
</dbReference>
<evidence type="ECO:0000256" key="10">
    <source>
        <dbReference type="ARBA" id="ARBA00023273"/>
    </source>
</evidence>
<feature type="transmembrane region" description="Helical" evidence="13">
    <location>
        <begin position="3699"/>
        <end position="3718"/>
    </location>
</feature>
<feature type="domain" description="PKD" evidence="16">
    <location>
        <begin position="992"/>
        <end position="1055"/>
    </location>
</feature>
<evidence type="ECO:0000256" key="12">
    <source>
        <dbReference type="SAM" id="MobiDB-lite"/>
    </source>
</evidence>
<dbReference type="Gene3D" id="3.10.100.10">
    <property type="entry name" value="Mannose-Binding Protein A, subunit A"/>
    <property type="match status" value="1"/>
</dbReference>
<feature type="domain" description="PKD" evidence="16">
    <location>
        <begin position="1424"/>
        <end position="1476"/>
    </location>
</feature>
<feature type="chain" id="PRO_5045828771" evidence="14">
    <location>
        <begin position="20"/>
        <end position="4209"/>
    </location>
</feature>
<feature type="domain" description="C-type lectin" evidence="15">
    <location>
        <begin position="38"/>
        <end position="101"/>
    </location>
</feature>
<dbReference type="CDD" id="cd00037">
    <property type="entry name" value="CLECT"/>
    <property type="match status" value="1"/>
</dbReference>
<dbReference type="Pfam" id="PF01477">
    <property type="entry name" value="PLAT"/>
    <property type="match status" value="1"/>
</dbReference>
<evidence type="ECO:0000256" key="7">
    <source>
        <dbReference type="ARBA" id="ARBA00022989"/>
    </source>
</evidence>
<evidence type="ECO:0000256" key="13">
    <source>
        <dbReference type="SAM" id="Phobius"/>
    </source>
</evidence>
<keyword evidence="20" id="KW-1185">Reference proteome</keyword>
<feature type="transmembrane region" description="Helical" evidence="13">
    <location>
        <begin position="3576"/>
        <end position="3594"/>
    </location>
</feature>
<keyword evidence="8" id="KW-0969">Cilium</keyword>
<keyword evidence="10" id="KW-0966">Cell projection</keyword>
<dbReference type="Pfam" id="PF02010">
    <property type="entry name" value="REJ"/>
    <property type="match status" value="1"/>
</dbReference>
<feature type="transmembrane region" description="Helical" evidence="13">
    <location>
        <begin position="3662"/>
        <end position="3678"/>
    </location>
</feature>
<dbReference type="Gene3D" id="2.60.40.10">
    <property type="entry name" value="Immunoglobulins"/>
    <property type="match status" value="7"/>
</dbReference>
<feature type="domain" description="PLAT" evidence="17">
    <location>
        <begin position="2752"/>
        <end position="2867"/>
    </location>
</feature>
<evidence type="ECO:0000259" key="15">
    <source>
        <dbReference type="PROSITE" id="PS50041"/>
    </source>
</evidence>
<dbReference type="InterPro" id="IPR001024">
    <property type="entry name" value="PLAT/LH2_dom"/>
</dbReference>
<dbReference type="Gene3D" id="2.60.60.20">
    <property type="entry name" value="PLAT/LH2 domain"/>
    <property type="match status" value="1"/>
</dbReference>
<dbReference type="Pfam" id="PF20519">
    <property type="entry name" value="Polycystin_dom"/>
    <property type="match status" value="1"/>
</dbReference>
<feature type="domain" description="PKD" evidence="16">
    <location>
        <begin position="1071"/>
        <end position="1139"/>
    </location>
</feature>
<evidence type="ECO:0000313" key="19">
    <source>
        <dbReference type="EMBL" id="KAI2668107.1"/>
    </source>
</evidence>
<evidence type="ECO:0000313" key="20">
    <source>
        <dbReference type="Proteomes" id="UP000830375"/>
    </source>
</evidence>
<keyword evidence="9 13" id="KW-0472">Membrane</keyword>
<evidence type="ECO:0000256" key="14">
    <source>
        <dbReference type="SAM" id="SignalP"/>
    </source>
</evidence>
<dbReference type="PANTHER" id="PTHR46730">
    <property type="entry name" value="POLYCYSTIN-1"/>
    <property type="match status" value="1"/>
</dbReference>
<dbReference type="PANTHER" id="PTHR46730:SF3">
    <property type="entry name" value="POLYCYSTIN-1"/>
    <property type="match status" value="1"/>
</dbReference>
<dbReference type="InterPro" id="IPR002859">
    <property type="entry name" value="PKD/REJ-like"/>
</dbReference>
<feature type="transmembrane region" description="Helical" evidence="13">
    <location>
        <begin position="3766"/>
        <end position="3788"/>
    </location>
</feature>
<protein>
    <submittedName>
        <fullName evidence="19">Polycystin-1</fullName>
    </submittedName>
</protein>
<name>A0ABQ8MZ55_LABRO</name>
<comment type="subcellular location">
    <subcellularLocation>
        <location evidence="2">Cell membrane</location>
        <topology evidence="2">Multi-pass membrane protein</topology>
    </subcellularLocation>
    <subcellularLocation>
        <location evidence="1">Cell projection</location>
        <location evidence="1">Cilium</location>
    </subcellularLocation>
</comment>
<dbReference type="InterPro" id="IPR000434">
    <property type="entry name" value="PC1"/>
</dbReference>
<evidence type="ECO:0000256" key="9">
    <source>
        <dbReference type="ARBA" id="ARBA00023136"/>
    </source>
</evidence>
<dbReference type="EMBL" id="JACTAM010000001">
    <property type="protein sequence ID" value="KAI2668107.1"/>
    <property type="molecule type" value="Genomic_DNA"/>
</dbReference>
<dbReference type="InterPro" id="IPR046791">
    <property type="entry name" value="Polycystin_dom"/>
</dbReference>